<reference evidence="3 4" key="1">
    <citation type="journal article" date="2013" name="Curr. Biol.">
        <title>The Genome of the Foraminiferan Reticulomyxa filosa.</title>
        <authorList>
            <person name="Glockner G."/>
            <person name="Hulsmann N."/>
            <person name="Schleicher M."/>
            <person name="Noegel A.A."/>
            <person name="Eichinger L."/>
            <person name="Gallinger C."/>
            <person name="Pawlowski J."/>
            <person name="Sierra R."/>
            <person name="Euteneuer U."/>
            <person name="Pillet L."/>
            <person name="Moustafa A."/>
            <person name="Platzer M."/>
            <person name="Groth M."/>
            <person name="Szafranski K."/>
            <person name="Schliwa M."/>
        </authorList>
    </citation>
    <scope>NUCLEOTIDE SEQUENCE [LARGE SCALE GENOMIC DNA]</scope>
</reference>
<feature type="region of interest" description="Disordered" evidence="1">
    <location>
        <begin position="1"/>
        <end position="37"/>
    </location>
</feature>
<evidence type="ECO:0000313" key="4">
    <source>
        <dbReference type="Proteomes" id="UP000023152"/>
    </source>
</evidence>
<feature type="compositionally biased region" description="Basic residues" evidence="1">
    <location>
        <begin position="1"/>
        <end position="19"/>
    </location>
</feature>
<keyword evidence="2" id="KW-0812">Transmembrane</keyword>
<evidence type="ECO:0000256" key="1">
    <source>
        <dbReference type="SAM" id="MobiDB-lite"/>
    </source>
</evidence>
<gene>
    <name evidence="3" type="ORF">RFI_21397</name>
</gene>
<name>X6MRB0_RETFI</name>
<protein>
    <submittedName>
        <fullName evidence="3">Uncharacterized protein</fullName>
    </submittedName>
</protein>
<sequence>MPAPKKNKQKNRKHRKKQRKQELSKQQELVTQQLTASEKNKDNDLEVVFISETYGEDDDLANQFKDVFSSFTPAEALQSAVCVLLSYQSPFKFFRAKQAKTIKIIKHAIFPLSFFFFSLFLSH</sequence>
<accession>X6MRB0</accession>
<evidence type="ECO:0000256" key="2">
    <source>
        <dbReference type="SAM" id="Phobius"/>
    </source>
</evidence>
<dbReference type="EMBL" id="ASPP01018667">
    <property type="protein sequence ID" value="ETO15962.1"/>
    <property type="molecule type" value="Genomic_DNA"/>
</dbReference>
<keyword evidence="2" id="KW-0472">Membrane</keyword>
<feature type="transmembrane region" description="Helical" evidence="2">
    <location>
        <begin position="104"/>
        <end position="121"/>
    </location>
</feature>
<proteinExistence type="predicted"/>
<feature type="compositionally biased region" description="Polar residues" evidence="1">
    <location>
        <begin position="26"/>
        <end position="37"/>
    </location>
</feature>
<keyword evidence="2" id="KW-1133">Transmembrane helix</keyword>
<dbReference type="AlphaFoldDB" id="X6MRB0"/>
<dbReference type="Proteomes" id="UP000023152">
    <property type="component" value="Unassembled WGS sequence"/>
</dbReference>
<organism evidence="3 4">
    <name type="scientific">Reticulomyxa filosa</name>
    <dbReference type="NCBI Taxonomy" id="46433"/>
    <lineage>
        <taxon>Eukaryota</taxon>
        <taxon>Sar</taxon>
        <taxon>Rhizaria</taxon>
        <taxon>Retaria</taxon>
        <taxon>Foraminifera</taxon>
        <taxon>Monothalamids</taxon>
        <taxon>Reticulomyxidae</taxon>
        <taxon>Reticulomyxa</taxon>
    </lineage>
</organism>
<evidence type="ECO:0000313" key="3">
    <source>
        <dbReference type="EMBL" id="ETO15962.1"/>
    </source>
</evidence>
<comment type="caution">
    <text evidence="3">The sequence shown here is derived from an EMBL/GenBank/DDBJ whole genome shotgun (WGS) entry which is preliminary data.</text>
</comment>
<keyword evidence="4" id="KW-1185">Reference proteome</keyword>